<proteinExistence type="predicted"/>
<organism evidence="2 3">
    <name type="scientific">Dendrothele bispora (strain CBS 962.96)</name>
    <dbReference type="NCBI Taxonomy" id="1314807"/>
    <lineage>
        <taxon>Eukaryota</taxon>
        <taxon>Fungi</taxon>
        <taxon>Dikarya</taxon>
        <taxon>Basidiomycota</taxon>
        <taxon>Agaricomycotina</taxon>
        <taxon>Agaricomycetes</taxon>
        <taxon>Agaricomycetidae</taxon>
        <taxon>Agaricales</taxon>
        <taxon>Agaricales incertae sedis</taxon>
        <taxon>Dendrothele</taxon>
    </lineage>
</organism>
<protein>
    <submittedName>
        <fullName evidence="2">Uncharacterized protein</fullName>
    </submittedName>
</protein>
<keyword evidence="3" id="KW-1185">Reference proteome</keyword>
<evidence type="ECO:0000256" key="1">
    <source>
        <dbReference type="SAM" id="MobiDB-lite"/>
    </source>
</evidence>
<name>A0A4S8LED9_DENBC</name>
<evidence type="ECO:0000313" key="3">
    <source>
        <dbReference type="Proteomes" id="UP000297245"/>
    </source>
</evidence>
<feature type="region of interest" description="Disordered" evidence="1">
    <location>
        <begin position="35"/>
        <end position="65"/>
    </location>
</feature>
<sequence>MCPPTSHKTHSYETCSLSANETAFVLARDPTITSYNDPTDRCRNASPNRSLSPIPEDSEYPEPPLNSKTRALVPIEKGNFISALHLAFPDPYLRVLVSYAFRDSILAKPLTPAQTREVRGRRGHVERVFFCPDTADRIAADFKELGRMVLLAANGLGDNPEGTPLSYPREVLEFEWGLSAIQNPFPHITFTTSSDEMLRSAYGNSYQALQEIYTILQFVARRYALWIAEQVCRSVSKGYLSETQWGAYFGLNQDETLARLTRKTANRLQAEKERIYRQKMREEKARADIRKAMGDESNEGCELIHHPVDSNLAKSGLFAPYDPTNPTFQPNDCVPRVRVYEDEEDWDQVLEMIRLRPEEDFQI</sequence>
<evidence type="ECO:0000313" key="2">
    <source>
        <dbReference type="EMBL" id="THU87289.1"/>
    </source>
</evidence>
<reference evidence="2 3" key="1">
    <citation type="journal article" date="2019" name="Nat. Ecol. Evol.">
        <title>Megaphylogeny resolves global patterns of mushroom evolution.</title>
        <authorList>
            <person name="Varga T."/>
            <person name="Krizsan K."/>
            <person name="Foldi C."/>
            <person name="Dima B."/>
            <person name="Sanchez-Garcia M."/>
            <person name="Sanchez-Ramirez S."/>
            <person name="Szollosi G.J."/>
            <person name="Szarkandi J.G."/>
            <person name="Papp V."/>
            <person name="Albert L."/>
            <person name="Andreopoulos W."/>
            <person name="Angelini C."/>
            <person name="Antonin V."/>
            <person name="Barry K.W."/>
            <person name="Bougher N.L."/>
            <person name="Buchanan P."/>
            <person name="Buyck B."/>
            <person name="Bense V."/>
            <person name="Catcheside P."/>
            <person name="Chovatia M."/>
            <person name="Cooper J."/>
            <person name="Damon W."/>
            <person name="Desjardin D."/>
            <person name="Finy P."/>
            <person name="Geml J."/>
            <person name="Haridas S."/>
            <person name="Hughes K."/>
            <person name="Justo A."/>
            <person name="Karasinski D."/>
            <person name="Kautmanova I."/>
            <person name="Kiss B."/>
            <person name="Kocsube S."/>
            <person name="Kotiranta H."/>
            <person name="LaButti K.M."/>
            <person name="Lechner B.E."/>
            <person name="Liimatainen K."/>
            <person name="Lipzen A."/>
            <person name="Lukacs Z."/>
            <person name="Mihaltcheva S."/>
            <person name="Morgado L.N."/>
            <person name="Niskanen T."/>
            <person name="Noordeloos M.E."/>
            <person name="Ohm R.A."/>
            <person name="Ortiz-Santana B."/>
            <person name="Ovrebo C."/>
            <person name="Racz N."/>
            <person name="Riley R."/>
            <person name="Savchenko A."/>
            <person name="Shiryaev A."/>
            <person name="Soop K."/>
            <person name="Spirin V."/>
            <person name="Szebenyi C."/>
            <person name="Tomsovsky M."/>
            <person name="Tulloss R.E."/>
            <person name="Uehling J."/>
            <person name="Grigoriev I.V."/>
            <person name="Vagvolgyi C."/>
            <person name="Papp T."/>
            <person name="Martin F.M."/>
            <person name="Miettinen O."/>
            <person name="Hibbett D.S."/>
            <person name="Nagy L.G."/>
        </authorList>
    </citation>
    <scope>NUCLEOTIDE SEQUENCE [LARGE SCALE GENOMIC DNA]</scope>
    <source>
        <strain evidence="2 3">CBS 962.96</strain>
    </source>
</reference>
<dbReference type="OrthoDB" id="2970804at2759"/>
<dbReference type="EMBL" id="ML179457">
    <property type="protein sequence ID" value="THU87289.1"/>
    <property type="molecule type" value="Genomic_DNA"/>
</dbReference>
<dbReference type="Proteomes" id="UP000297245">
    <property type="component" value="Unassembled WGS sequence"/>
</dbReference>
<dbReference type="AlphaFoldDB" id="A0A4S8LED9"/>
<gene>
    <name evidence="2" type="ORF">K435DRAFT_804466</name>
</gene>
<accession>A0A4S8LED9</accession>